<dbReference type="Gene3D" id="3.40.50.300">
    <property type="entry name" value="P-loop containing nucleotide triphosphate hydrolases"/>
    <property type="match status" value="1"/>
</dbReference>
<feature type="domain" description="DNA helicase Pif1-like 2B" evidence="2">
    <location>
        <begin position="1001"/>
        <end position="1047"/>
    </location>
</feature>
<dbReference type="EMBL" id="CP093343">
    <property type="protein sequence ID" value="WOG83732.1"/>
    <property type="molecule type" value="Genomic_DNA"/>
</dbReference>
<dbReference type="SUPFAM" id="SSF50249">
    <property type="entry name" value="Nucleic acid-binding proteins"/>
    <property type="match status" value="1"/>
</dbReference>
<evidence type="ECO:0000313" key="4">
    <source>
        <dbReference type="Proteomes" id="UP000077755"/>
    </source>
</evidence>
<organism evidence="3 4">
    <name type="scientific">Daucus carota subsp. sativus</name>
    <name type="common">Carrot</name>
    <dbReference type="NCBI Taxonomy" id="79200"/>
    <lineage>
        <taxon>Eukaryota</taxon>
        <taxon>Viridiplantae</taxon>
        <taxon>Streptophyta</taxon>
        <taxon>Embryophyta</taxon>
        <taxon>Tracheophyta</taxon>
        <taxon>Spermatophyta</taxon>
        <taxon>Magnoliopsida</taxon>
        <taxon>eudicotyledons</taxon>
        <taxon>Gunneridae</taxon>
        <taxon>Pentapetalae</taxon>
        <taxon>asterids</taxon>
        <taxon>campanulids</taxon>
        <taxon>Apiales</taxon>
        <taxon>Apiaceae</taxon>
        <taxon>Apioideae</taxon>
        <taxon>Scandiceae</taxon>
        <taxon>Daucinae</taxon>
        <taxon>Daucus</taxon>
        <taxon>Daucus sect. Daucus</taxon>
    </lineage>
</organism>
<accession>A0AAF1AKF3</accession>
<protein>
    <recommendedName>
        <fullName evidence="5">ATP-dependent DNA helicase</fullName>
    </recommendedName>
</protein>
<dbReference type="Pfam" id="PF21530">
    <property type="entry name" value="Pif1_2B_dom"/>
    <property type="match status" value="1"/>
</dbReference>
<name>A0AAF1AKF3_DAUCS</name>
<sequence length="1426" mass="163289">MYNNAFGFTSVGANIDKSINNGRGPFVYRIHGVIYHQIGSLFAEESKKPVFSQIYMYDNLEQVNKRMNFPNSEEPLDSEITELLSVMLHRVNALVDIYRQVRDRYKESEVIPGKLRLIANRDTDGRESNVPTNAYDFAGLVANSNLADDRDILVHPHDGVLHRISVLHPCYMSLQYPLLFPWGEDGFRIDILHSGISAKSGNKRDVVTIREYYCYRLQYRDAEGHTLIGGGRLFLQFVVDAWACIEHTRLTWVLTHQTILRSDLYNNVVDSVNKGDTNASTIGKRIVLPSSFTGSPRYMQQNYQDCMAICRKFGSPDLFITFTCNPQWPEIKEYCDKVPHCIPADRPDVMARVFKIKLELLLEDLTDNHVLGKVIGVAYTIEFQKRGLPHAHIIVWLEESDKCHSTDDIDQLICAEIPDKESDEIGYDAVSRHMIHGPCGAYNIDCPCMKDGKCTKYYPKEFTNETTIDSNGYPVYRRRDDKHTVHFKEKDIEIDNRFLFYISVIEYNCMGCNSTYLTYFYCISISRFVVPYNRGLLVKYQAHINIEWCNQGRLIKYMFKYVNKGPDRATVVVETADAVVTNATKQYVNINEVEEYVSCRYLSSAEACWRIFEFPIHHHKPVVIKLVFHLENEQQVYFREDETLTTVVDRIDPNATMFIQWFRVNREDPAARELTFVEFPEKYFWDNTGKIWQRRKKKMCVIGRMVYVHPTAGERFYLRMLLNIVKGATSFEDVRTVNGVVYNTYKEACFHHGLLECDDEWHTAITDASTHQTGAQLRELFVTLLLFCDISDVRALWDKHWKSFSDDIEHRQRKHFPNRAFVINDEQLESLTLYDVDLQLRKRGKTLADFPTLPKLDRDLQRQSTNTLLYEENMYDRHALAQVPYADWVVSVGDGVVPTVPSVEGNEPCWIEIPSELNLDPGDDGKKAIIDAVYDELCNSSNDSGYFRDRAILTPLNEDVDLINKEVMKRFTGQSKIYRSVDSVCKSTVNYESMESMYTPEYLNSLRIAGVPNHQLELKIGAPIVLLRNLAPSKGLCNGTRLIVTQLCARVIEAIIVTGNHIGEKAFIPRICMRPSDTALPFTLKRVQFPISLCYAMTINKSQGQTLKYVGLYLPRPVFSHGQFYVAISRVTTPLGLHIVCENETHPIVGMTKNVVYHEQISSNRCIVIVDQHMPQPKPISLLMKRYALLIIIYMCGTQVQAGPLQFGLIADFSKRLLLGSVYLISNYDVAAAPDTYRPVPGEYSVNFHRKTSVKKIGDVPAIPMFQFNLKTFEETRARLGDVVTLIDVVGKLKDYTHIQTAKSGKKSLDIVLADKSQEQQNMANVEAVTIAQLFEAQLPDGKNFIEFYTEATVIGLFPNEGWYYIGCNKCGKKMNDFGQCIKLTLAVKDSTADTSFVIFDRHVMKLINVSAQHLLNSDQVFTFPT</sequence>
<dbReference type="Proteomes" id="UP000077755">
    <property type="component" value="Chromosome 1"/>
</dbReference>
<dbReference type="CDD" id="cd18809">
    <property type="entry name" value="SF1_C_RecD"/>
    <property type="match status" value="1"/>
</dbReference>
<keyword evidence="4" id="KW-1185">Reference proteome</keyword>
<feature type="domain" description="Helitron helicase-like" evidence="1">
    <location>
        <begin position="212"/>
        <end position="395"/>
    </location>
</feature>
<proteinExistence type="predicted"/>
<dbReference type="PANTHER" id="PTHR10492">
    <property type="match status" value="1"/>
</dbReference>
<dbReference type="InterPro" id="IPR049163">
    <property type="entry name" value="Pif1-like_2B_dom"/>
</dbReference>
<dbReference type="InterPro" id="IPR025476">
    <property type="entry name" value="Helitron_helicase-like"/>
</dbReference>
<dbReference type="InterPro" id="IPR027417">
    <property type="entry name" value="P-loop_NTPase"/>
</dbReference>
<evidence type="ECO:0000259" key="2">
    <source>
        <dbReference type="Pfam" id="PF21530"/>
    </source>
</evidence>
<dbReference type="Gene3D" id="2.40.50.140">
    <property type="entry name" value="Nucleic acid-binding proteins"/>
    <property type="match status" value="1"/>
</dbReference>
<dbReference type="Pfam" id="PF14214">
    <property type="entry name" value="Helitron_like_N"/>
    <property type="match status" value="1"/>
</dbReference>
<reference evidence="3" key="2">
    <citation type="submission" date="2022-03" db="EMBL/GenBank/DDBJ databases">
        <title>Draft title - Genomic analysis of global carrot germplasm unveils the trajectory of domestication and the origin of high carotenoid orange carrot.</title>
        <authorList>
            <person name="Iorizzo M."/>
            <person name="Ellison S."/>
            <person name="Senalik D."/>
            <person name="Macko-Podgorni A."/>
            <person name="Grzebelus D."/>
            <person name="Bostan H."/>
            <person name="Rolling W."/>
            <person name="Curaba J."/>
            <person name="Simon P."/>
        </authorList>
    </citation>
    <scope>NUCLEOTIDE SEQUENCE</scope>
    <source>
        <tissue evidence="3">Leaf</tissue>
    </source>
</reference>
<dbReference type="PANTHER" id="PTHR10492:SF90">
    <property type="entry name" value="ATP-DEPENDENT DNA HELICASE"/>
    <property type="match status" value="1"/>
</dbReference>
<evidence type="ECO:0000313" key="3">
    <source>
        <dbReference type="EMBL" id="WOG83732.1"/>
    </source>
</evidence>
<dbReference type="SUPFAM" id="SSF52540">
    <property type="entry name" value="P-loop containing nucleoside triphosphate hydrolases"/>
    <property type="match status" value="1"/>
</dbReference>
<evidence type="ECO:0000259" key="1">
    <source>
        <dbReference type="Pfam" id="PF14214"/>
    </source>
</evidence>
<reference evidence="3" key="1">
    <citation type="journal article" date="2016" name="Nat. Genet.">
        <title>A high-quality carrot genome assembly provides new insights into carotenoid accumulation and asterid genome evolution.</title>
        <authorList>
            <person name="Iorizzo M."/>
            <person name="Ellison S."/>
            <person name="Senalik D."/>
            <person name="Zeng P."/>
            <person name="Satapoomin P."/>
            <person name="Huang J."/>
            <person name="Bowman M."/>
            <person name="Iovene M."/>
            <person name="Sanseverino W."/>
            <person name="Cavagnaro P."/>
            <person name="Yildiz M."/>
            <person name="Macko-Podgorni A."/>
            <person name="Moranska E."/>
            <person name="Grzebelus E."/>
            <person name="Grzebelus D."/>
            <person name="Ashrafi H."/>
            <person name="Zheng Z."/>
            <person name="Cheng S."/>
            <person name="Spooner D."/>
            <person name="Van Deynze A."/>
            <person name="Simon P."/>
        </authorList>
    </citation>
    <scope>NUCLEOTIDE SEQUENCE</scope>
    <source>
        <tissue evidence="3">Leaf</tissue>
    </source>
</reference>
<gene>
    <name evidence="3" type="ORF">DCAR_0102910</name>
</gene>
<evidence type="ECO:0008006" key="5">
    <source>
        <dbReference type="Google" id="ProtNLM"/>
    </source>
</evidence>
<dbReference type="InterPro" id="IPR012340">
    <property type="entry name" value="NA-bd_OB-fold"/>
</dbReference>